<organism evidence="1 2">
    <name type="scientific">Strigamia maritima</name>
    <name type="common">European centipede</name>
    <name type="synonym">Geophilus maritimus</name>
    <dbReference type="NCBI Taxonomy" id="126957"/>
    <lineage>
        <taxon>Eukaryota</taxon>
        <taxon>Metazoa</taxon>
        <taxon>Ecdysozoa</taxon>
        <taxon>Arthropoda</taxon>
        <taxon>Myriapoda</taxon>
        <taxon>Chilopoda</taxon>
        <taxon>Pleurostigmophora</taxon>
        <taxon>Geophilomorpha</taxon>
        <taxon>Linotaeniidae</taxon>
        <taxon>Strigamia</taxon>
    </lineage>
</organism>
<dbReference type="EnsemblMetazoa" id="SMAR014204-RA">
    <property type="protein sequence ID" value="SMAR014204-PA"/>
    <property type="gene ID" value="SMAR014204"/>
</dbReference>
<sequence>MQYRSTYAGYKRPPTPDTLITKMCLLFILRMASGWMRASARFRDRCNKTVEIKEDVKSPPVTSTNVGKPLLCSYKFRSNIRKTNWIISVRLGQQKKIFVLTLRFWQTGNREDVRSSDLVHSEARKEPIGSQQPSCDESGFYSKLITDGGTFVRRHLSGAVCPCGRLSENFRTIDQSDKRSSDKRRMICQANDHCTCDMSQAFDSNYLLAALELRPRPSAVIQNKRRTRITAAAIIRIAYMKRNVQMIEHLITWDNRLGCTELSDELILLCKFKLKKCEQLLLCNSEKYNNKV</sequence>
<dbReference type="AlphaFoldDB" id="T1JK24"/>
<protein>
    <submittedName>
        <fullName evidence="1">Uncharacterized protein</fullName>
    </submittedName>
</protein>
<dbReference type="EMBL" id="JH432065">
    <property type="status" value="NOT_ANNOTATED_CDS"/>
    <property type="molecule type" value="Genomic_DNA"/>
</dbReference>
<dbReference type="HOGENOM" id="CLU_954154_0_0_1"/>
<accession>T1JK24</accession>
<keyword evidence="2" id="KW-1185">Reference proteome</keyword>
<evidence type="ECO:0000313" key="2">
    <source>
        <dbReference type="Proteomes" id="UP000014500"/>
    </source>
</evidence>
<evidence type="ECO:0000313" key="1">
    <source>
        <dbReference type="EnsemblMetazoa" id="SMAR014204-PA"/>
    </source>
</evidence>
<reference evidence="2" key="1">
    <citation type="submission" date="2011-05" db="EMBL/GenBank/DDBJ databases">
        <authorList>
            <person name="Richards S.R."/>
            <person name="Qu J."/>
            <person name="Jiang H."/>
            <person name="Jhangiani S.N."/>
            <person name="Agravi P."/>
            <person name="Goodspeed R."/>
            <person name="Gross S."/>
            <person name="Mandapat C."/>
            <person name="Jackson L."/>
            <person name="Mathew T."/>
            <person name="Pu L."/>
            <person name="Thornton R."/>
            <person name="Saada N."/>
            <person name="Wilczek-Boney K.B."/>
            <person name="Lee S."/>
            <person name="Kovar C."/>
            <person name="Wu Y."/>
            <person name="Scherer S.E."/>
            <person name="Worley K.C."/>
            <person name="Muzny D.M."/>
            <person name="Gibbs R."/>
        </authorList>
    </citation>
    <scope>NUCLEOTIDE SEQUENCE</scope>
    <source>
        <strain evidence="2">Brora</strain>
    </source>
</reference>
<dbReference type="STRING" id="126957.T1JK24"/>
<proteinExistence type="predicted"/>
<reference evidence="1" key="2">
    <citation type="submission" date="2015-02" db="UniProtKB">
        <authorList>
            <consortium name="EnsemblMetazoa"/>
        </authorList>
    </citation>
    <scope>IDENTIFICATION</scope>
</reference>
<name>T1JK24_STRMM</name>
<dbReference type="Proteomes" id="UP000014500">
    <property type="component" value="Unassembled WGS sequence"/>
</dbReference>